<protein>
    <submittedName>
        <fullName evidence="1">Uncharacterized protein</fullName>
    </submittedName>
</protein>
<dbReference type="EMBL" id="CAJJDM010000099">
    <property type="protein sequence ID" value="CAD8094640.1"/>
    <property type="molecule type" value="Genomic_DNA"/>
</dbReference>
<reference evidence="1" key="1">
    <citation type="submission" date="2021-01" db="EMBL/GenBank/DDBJ databases">
        <authorList>
            <consortium name="Genoscope - CEA"/>
            <person name="William W."/>
        </authorList>
    </citation>
    <scope>NUCLEOTIDE SEQUENCE</scope>
</reference>
<evidence type="ECO:0000313" key="1">
    <source>
        <dbReference type="EMBL" id="CAD8094640.1"/>
    </source>
</evidence>
<evidence type="ECO:0000313" key="2">
    <source>
        <dbReference type="Proteomes" id="UP000688137"/>
    </source>
</evidence>
<sequence length="491" mass="58068">MGGQQSYGQAISTYNEKKAIIIGQVNVQTSIDHMTEIIVALGNEIHPQLWNVAIMEMRSTDTDFPLTYRRFCMSNPVEEYENQYIPEKINQFTSIQRPQRIEFHKKTGHFWTILIPSYIQEHLQNDESNLNAQIIYPFCDKTKLNLYRQQYQQIYVDAFKTIEQEMSNHSAYISVGILDMQLNNPILGIDNYSMTQDIIDAFIQCTPKIHKLIFISENEKQAFIMGMALKDKTRELYEITNGFMEQEKQQVDQIMNQNEVPIKAELEIQFKQDEDIQLNSNNLQQEIQNLNPQIQKIQKPNVVSYNNGHKQNIVYQYFREFNVPLNQQVFQTILPRVGSDYNLLCLCGRNLIVRNEGNQCCYCGLQRPTLFQCEQRACGRQYCPSCFNPTKLYNLCMQGHLMKFIDALNNTYQCFFCRQSTYRLGYFFCETCSFKICAYCYYQKYSEWQFKKMKLYLNCLKKIKPNYRQEVSNQLITEYLMDANLQKLRQQ</sequence>
<dbReference type="AlphaFoldDB" id="A0A8S1NRY9"/>
<name>A0A8S1NRY9_PARPR</name>
<proteinExistence type="predicted"/>
<dbReference type="OMA" id="VAIMEMR"/>
<comment type="caution">
    <text evidence="1">The sequence shown here is derived from an EMBL/GenBank/DDBJ whole genome shotgun (WGS) entry which is preliminary data.</text>
</comment>
<accession>A0A8S1NRY9</accession>
<dbReference type="Proteomes" id="UP000688137">
    <property type="component" value="Unassembled WGS sequence"/>
</dbReference>
<organism evidence="1 2">
    <name type="scientific">Paramecium primaurelia</name>
    <dbReference type="NCBI Taxonomy" id="5886"/>
    <lineage>
        <taxon>Eukaryota</taxon>
        <taxon>Sar</taxon>
        <taxon>Alveolata</taxon>
        <taxon>Ciliophora</taxon>
        <taxon>Intramacronucleata</taxon>
        <taxon>Oligohymenophorea</taxon>
        <taxon>Peniculida</taxon>
        <taxon>Parameciidae</taxon>
        <taxon>Paramecium</taxon>
    </lineage>
</organism>
<gene>
    <name evidence="1" type="ORF">PPRIM_AZ9-3.1.T0960121</name>
</gene>
<keyword evidence="2" id="KW-1185">Reference proteome</keyword>